<dbReference type="SMART" id="SM00382">
    <property type="entry name" value="AAA"/>
    <property type="match status" value="1"/>
</dbReference>
<evidence type="ECO:0000256" key="2">
    <source>
        <dbReference type="ARBA" id="ARBA00022475"/>
    </source>
</evidence>
<proteinExistence type="predicted"/>
<dbReference type="InterPro" id="IPR017871">
    <property type="entry name" value="ABC_transporter-like_CS"/>
</dbReference>
<dbReference type="PANTHER" id="PTHR42788:SF17">
    <property type="entry name" value="ALIPHATIC SULFONATES IMPORT ATP-BINDING PROTEIN SSUB"/>
    <property type="match status" value="1"/>
</dbReference>
<dbReference type="GO" id="GO:0005524">
    <property type="term" value="F:ATP binding"/>
    <property type="evidence" value="ECO:0007669"/>
    <property type="project" value="UniProtKB-KW"/>
</dbReference>
<dbReference type="InterPro" id="IPR050166">
    <property type="entry name" value="ABC_transporter_ATP-bind"/>
</dbReference>
<dbReference type="InterPro" id="IPR003439">
    <property type="entry name" value="ABC_transporter-like_ATP-bd"/>
</dbReference>
<dbReference type="EMBL" id="JAGDYM010000005">
    <property type="protein sequence ID" value="MBO1901357.1"/>
    <property type="molecule type" value="Genomic_DNA"/>
</dbReference>
<sequence>MSIDRNGTVGAVRPGGAREPVVAALRGLTKRYGPRTVLDGIDLEIRAGELVALLGKSGSGKTTILRILSGLEAPSAGGAEILVPHSVVFQEPRLIPNKRVWKNVALGLSGAGRRDIATGLLAEVGLEHHRDSWPGLLSGGEAQRVGVARALATRPRFLLLDEPFAALDALTRLDIQKLSLSLRAEHGFGALLVTHDVDEAVALADRVIVLQDGGIALDEQIDAPHPRKRSTPRFVAVRDRLLAALGVDVSSF</sequence>
<name>A0A939MMJ5_9MICO</name>
<keyword evidence="9" id="KW-1185">Reference proteome</keyword>
<dbReference type="AlphaFoldDB" id="A0A939MMJ5"/>
<reference evidence="8" key="1">
    <citation type="submission" date="2021-03" db="EMBL/GenBank/DDBJ databases">
        <title>Leucobacter chromiisoli sp. nov., isolated from chromium-containing soil of chemical plant.</title>
        <authorList>
            <person name="Xu Z."/>
        </authorList>
    </citation>
    <scope>NUCLEOTIDE SEQUENCE</scope>
    <source>
        <strain evidence="8">S27</strain>
    </source>
</reference>
<evidence type="ECO:0000256" key="3">
    <source>
        <dbReference type="ARBA" id="ARBA00022741"/>
    </source>
</evidence>
<dbReference type="PANTHER" id="PTHR42788">
    <property type="entry name" value="TAURINE IMPORT ATP-BINDING PROTEIN-RELATED"/>
    <property type="match status" value="1"/>
</dbReference>
<evidence type="ECO:0000313" key="8">
    <source>
        <dbReference type="EMBL" id="MBO1901357.1"/>
    </source>
</evidence>
<evidence type="ECO:0000313" key="9">
    <source>
        <dbReference type="Proteomes" id="UP000664382"/>
    </source>
</evidence>
<keyword evidence="3" id="KW-0547">Nucleotide-binding</keyword>
<organism evidence="8 9">
    <name type="scientific">Leucobacter weissii</name>
    <dbReference type="NCBI Taxonomy" id="1983706"/>
    <lineage>
        <taxon>Bacteria</taxon>
        <taxon>Bacillati</taxon>
        <taxon>Actinomycetota</taxon>
        <taxon>Actinomycetes</taxon>
        <taxon>Micrococcales</taxon>
        <taxon>Microbacteriaceae</taxon>
        <taxon>Leucobacter</taxon>
    </lineage>
</organism>
<dbReference type="Pfam" id="PF00005">
    <property type="entry name" value="ABC_tran"/>
    <property type="match status" value="1"/>
</dbReference>
<gene>
    <name evidence="8" type="ORF">J4H92_05275</name>
</gene>
<evidence type="ECO:0000259" key="7">
    <source>
        <dbReference type="PROSITE" id="PS50893"/>
    </source>
</evidence>
<accession>A0A939MMJ5</accession>
<protein>
    <submittedName>
        <fullName evidence="8">ABC transporter ATP-binding protein</fullName>
    </submittedName>
</protein>
<comment type="caution">
    <text evidence="8">The sequence shown here is derived from an EMBL/GenBank/DDBJ whole genome shotgun (WGS) entry which is preliminary data.</text>
</comment>
<dbReference type="SUPFAM" id="SSF52540">
    <property type="entry name" value="P-loop containing nucleoside triphosphate hydrolases"/>
    <property type="match status" value="1"/>
</dbReference>
<evidence type="ECO:0000256" key="6">
    <source>
        <dbReference type="ARBA" id="ARBA00023136"/>
    </source>
</evidence>
<evidence type="ECO:0000256" key="1">
    <source>
        <dbReference type="ARBA" id="ARBA00022448"/>
    </source>
</evidence>
<evidence type="ECO:0000256" key="5">
    <source>
        <dbReference type="ARBA" id="ARBA00022967"/>
    </source>
</evidence>
<keyword evidence="4 8" id="KW-0067">ATP-binding</keyword>
<dbReference type="PROSITE" id="PS50893">
    <property type="entry name" value="ABC_TRANSPORTER_2"/>
    <property type="match status" value="1"/>
</dbReference>
<dbReference type="RefSeq" id="WP_208096868.1">
    <property type="nucleotide sequence ID" value="NZ_JAGDYM010000005.1"/>
</dbReference>
<dbReference type="InterPro" id="IPR027417">
    <property type="entry name" value="P-loop_NTPase"/>
</dbReference>
<dbReference type="Gene3D" id="3.40.50.300">
    <property type="entry name" value="P-loop containing nucleotide triphosphate hydrolases"/>
    <property type="match status" value="1"/>
</dbReference>
<dbReference type="PROSITE" id="PS00211">
    <property type="entry name" value="ABC_TRANSPORTER_1"/>
    <property type="match status" value="1"/>
</dbReference>
<evidence type="ECO:0000256" key="4">
    <source>
        <dbReference type="ARBA" id="ARBA00022840"/>
    </source>
</evidence>
<keyword evidence="6" id="KW-0472">Membrane</keyword>
<dbReference type="Proteomes" id="UP000664382">
    <property type="component" value="Unassembled WGS sequence"/>
</dbReference>
<keyword evidence="5" id="KW-1278">Translocase</keyword>
<dbReference type="InterPro" id="IPR003593">
    <property type="entry name" value="AAA+_ATPase"/>
</dbReference>
<keyword evidence="1" id="KW-0813">Transport</keyword>
<feature type="domain" description="ABC transporter" evidence="7">
    <location>
        <begin position="23"/>
        <end position="237"/>
    </location>
</feature>
<dbReference type="GO" id="GO:0016887">
    <property type="term" value="F:ATP hydrolysis activity"/>
    <property type="evidence" value="ECO:0007669"/>
    <property type="project" value="InterPro"/>
</dbReference>
<keyword evidence="2" id="KW-1003">Cell membrane</keyword>